<dbReference type="SUPFAM" id="SSF52540">
    <property type="entry name" value="P-loop containing nucleoside triphosphate hydrolases"/>
    <property type="match status" value="1"/>
</dbReference>
<dbReference type="Gene3D" id="3.40.50.300">
    <property type="entry name" value="P-loop containing nucleotide triphosphate hydrolases"/>
    <property type="match status" value="1"/>
</dbReference>
<dbReference type="RefSeq" id="WP_107977428.1">
    <property type="nucleotide sequence ID" value="NZ_BMEZ01000019.1"/>
</dbReference>
<dbReference type="PANTHER" id="PTHR37807">
    <property type="entry name" value="OS07G0160300 PROTEIN"/>
    <property type="match status" value="1"/>
</dbReference>
<gene>
    <name evidence="1" type="ORF">C8N44_11813</name>
</gene>
<dbReference type="AlphaFoldDB" id="A0A2T6AQD3"/>
<dbReference type="Proteomes" id="UP000244069">
    <property type="component" value="Unassembled WGS sequence"/>
</dbReference>
<reference evidence="1 2" key="1">
    <citation type="submission" date="2018-04" db="EMBL/GenBank/DDBJ databases">
        <title>Genomic Encyclopedia of Archaeal and Bacterial Type Strains, Phase II (KMG-II): from individual species to whole genera.</title>
        <authorList>
            <person name="Goeker M."/>
        </authorList>
    </citation>
    <scope>NUCLEOTIDE SEQUENCE [LARGE SCALE GENOMIC DNA]</scope>
    <source>
        <strain evidence="1 2">DSM 29329</strain>
    </source>
</reference>
<keyword evidence="1" id="KW-0418">Kinase</keyword>
<dbReference type="OrthoDB" id="3819922at2"/>
<dbReference type="EMBL" id="QBKN01000018">
    <property type="protein sequence ID" value="PTX46038.1"/>
    <property type="molecule type" value="Genomic_DNA"/>
</dbReference>
<dbReference type="PANTHER" id="PTHR37807:SF3">
    <property type="entry name" value="OS07G0160300 PROTEIN"/>
    <property type="match status" value="1"/>
</dbReference>
<proteinExistence type="predicted"/>
<comment type="caution">
    <text evidence="1">The sequence shown here is derived from an EMBL/GenBank/DDBJ whole genome shotgun (WGS) entry which is preliminary data.</text>
</comment>
<organism evidence="1 2">
    <name type="scientific">Allosediminivita pacifica</name>
    <dbReference type="NCBI Taxonomy" id="1267769"/>
    <lineage>
        <taxon>Bacteria</taxon>
        <taxon>Pseudomonadati</taxon>
        <taxon>Pseudomonadota</taxon>
        <taxon>Alphaproteobacteria</taxon>
        <taxon>Rhodobacterales</taxon>
        <taxon>Paracoccaceae</taxon>
        <taxon>Allosediminivita</taxon>
    </lineage>
</organism>
<dbReference type="Pfam" id="PF13671">
    <property type="entry name" value="AAA_33"/>
    <property type="match status" value="1"/>
</dbReference>
<dbReference type="InterPro" id="IPR027417">
    <property type="entry name" value="P-loop_NTPase"/>
</dbReference>
<keyword evidence="2" id="KW-1185">Reference proteome</keyword>
<evidence type="ECO:0000313" key="2">
    <source>
        <dbReference type="Proteomes" id="UP000244069"/>
    </source>
</evidence>
<dbReference type="GO" id="GO:0016301">
    <property type="term" value="F:kinase activity"/>
    <property type="evidence" value="ECO:0007669"/>
    <property type="project" value="UniProtKB-KW"/>
</dbReference>
<sequence>MARLVALSGLPGVGKTTLARALARRTGAVHLRVDTVEAALAQSTLAIREAADAGYVVLAGVAKDNLLLGRDVILDTVNPVALIPEMWAGVARDTGCKLTNVEVTCSDRALHRRRVETRQSDVPGLVVPSWSQVLAREFEPWQGDRLVVDTAGRDVSDCVTRIVDTIRESP</sequence>
<accession>A0A2T6AQD3</accession>
<name>A0A2T6AQD3_9RHOB</name>
<evidence type="ECO:0000313" key="1">
    <source>
        <dbReference type="EMBL" id="PTX46038.1"/>
    </source>
</evidence>
<keyword evidence="1" id="KW-0808">Transferase</keyword>
<protein>
    <submittedName>
        <fullName evidence="1">Putative kinase</fullName>
    </submittedName>
</protein>